<keyword evidence="5" id="KW-0406">Ion transport</keyword>
<accession>A0A2G8KET1</accession>
<keyword evidence="6 9" id="KW-0472">Membrane</keyword>
<dbReference type="PANTHER" id="PTHR13800">
    <property type="entry name" value="TRANSIENT RECEPTOR POTENTIAL CATION CHANNEL, SUBFAMILY M, MEMBER 6"/>
    <property type="match status" value="1"/>
</dbReference>
<keyword evidence="4 9" id="KW-1133">Transmembrane helix</keyword>
<dbReference type="EMBL" id="MRZV01000642">
    <property type="protein sequence ID" value="PIK46475.1"/>
    <property type="molecule type" value="Genomic_DNA"/>
</dbReference>
<dbReference type="InterPro" id="IPR002153">
    <property type="entry name" value="TRPC_channel"/>
</dbReference>
<dbReference type="GO" id="GO:0099604">
    <property type="term" value="F:ligand-gated calcium channel activity"/>
    <property type="evidence" value="ECO:0007669"/>
    <property type="project" value="TreeGrafter"/>
</dbReference>
<dbReference type="InterPro" id="IPR050927">
    <property type="entry name" value="TRPM"/>
</dbReference>
<dbReference type="Proteomes" id="UP000230750">
    <property type="component" value="Unassembled WGS sequence"/>
</dbReference>
<evidence type="ECO:0000256" key="6">
    <source>
        <dbReference type="ARBA" id="ARBA00023136"/>
    </source>
</evidence>
<feature type="transmembrane region" description="Helical" evidence="9">
    <location>
        <begin position="229"/>
        <end position="252"/>
    </location>
</feature>
<feature type="transmembrane region" description="Helical" evidence="9">
    <location>
        <begin position="307"/>
        <end position="329"/>
    </location>
</feature>
<name>A0A2G8KET1_STIJA</name>
<gene>
    <name evidence="11" type="ORF">BSL78_16661</name>
</gene>
<evidence type="ECO:0000256" key="3">
    <source>
        <dbReference type="ARBA" id="ARBA00022692"/>
    </source>
</evidence>
<dbReference type="GO" id="GO:0005886">
    <property type="term" value="C:plasma membrane"/>
    <property type="evidence" value="ECO:0007669"/>
    <property type="project" value="TreeGrafter"/>
</dbReference>
<sequence>MHGVAVQHLKKQKSTGNDTPDTSAFATSGLQSQNSVGDYNSRPAWQPFLTFGAIDKVRGYGGRSSSTKSNSNGWDGNYSRLRKVGFFITAPFIIFRYDVISYLTFCALFTYMLLYEFRDEPSKLEYVLTFWLGTLALDEVRQIQGDPSPKLRKRIFAWLTGYWNIVDMVSIILFSIGIGLRHYQPTRDAARVFLALDLVVFLLRSLHIFSTSRHLGPKLIMIIRMFVDLIIFVCILVVFLLAYGISVEIILYPNTPRPFTVLLSIIERAYFQIFGELFLDDMGKDVICTTNITEQTLGMMPCPENTWFGMLALAFYLFLSNILLLNLLIAMLNFTFQAIQDNCDVLWKFQRLGLLQEYYSRPPLPPPFIILFQITDLMCYIWRKTFGKCCNGCSACQRTKSFKRQLDEDLNEEIATWESVKGQDFVIKARQKLRSEAIDVYKLTNDRFDKINQDLAAMKNYNLKHVDDRLSKIEDQLKVLMASSKGSQGQNGH</sequence>
<evidence type="ECO:0000256" key="2">
    <source>
        <dbReference type="ARBA" id="ARBA00022448"/>
    </source>
</evidence>
<comment type="subcellular location">
    <subcellularLocation>
        <location evidence="1">Membrane</location>
        <topology evidence="1">Multi-pass membrane protein</topology>
    </subcellularLocation>
</comment>
<evidence type="ECO:0000256" key="1">
    <source>
        <dbReference type="ARBA" id="ARBA00004141"/>
    </source>
</evidence>
<dbReference type="AlphaFoldDB" id="A0A2G8KET1"/>
<dbReference type="PANTHER" id="PTHR13800:SF12">
    <property type="entry name" value="TRANSIENT RECEPTOR POTENTIAL CATION CHANNEL SUBFAMILY M MEMBER-LIKE 2"/>
    <property type="match status" value="1"/>
</dbReference>
<evidence type="ECO:0000256" key="5">
    <source>
        <dbReference type="ARBA" id="ARBA00023065"/>
    </source>
</evidence>
<dbReference type="STRING" id="307972.A0A2G8KET1"/>
<feature type="region of interest" description="Disordered" evidence="8">
    <location>
        <begin position="1"/>
        <end position="24"/>
    </location>
</feature>
<protein>
    <submittedName>
        <fullName evidence="11">Putative transient receptor potential cation channel subfamily M member 2</fullName>
    </submittedName>
</protein>
<dbReference type="InterPro" id="IPR005821">
    <property type="entry name" value="Ion_trans_dom"/>
</dbReference>
<feature type="transmembrane region" description="Helical" evidence="9">
    <location>
        <begin position="155"/>
        <end position="178"/>
    </location>
</feature>
<keyword evidence="3 9" id="KW-0812">Transmembrane</keyword>
<evidence type="ECO:0000256" key="9">
    <source>
        <dbReference type="SAM" id="Phobius"/>
    </source>
</evidence>
<keyword evidence="7" id="KW-0407">Ion channel</keyword>
<dbReference type="Pfam" id="PF00520">
    <property type="entry name" value="Ion_trans"/>
    <property type="match status" value="1"/>
</dbReference>
<evidence type="ECO:0000256" key="7">
    <source>
        <dbReference type="ARBA" id="ARBA00023303"/>
    </source>
</evidence>
<evidence type="ECO:0000313" key="11">
    <source>
        <dbReference type="EMBL" id="PIK46475.1"/>
    </source>
</evidence>
<feature type="transmembrane region" description="Helical" evidence="9">
    <location>
        <begin position="86"/>
        <end position="114"/>
    </location>
</feature>
<proteinExistence type="predicted"/>
<comment type="caution">
    <text evidence="11">The sequence shown here is derived from an EMBL/GenBank/DDBJ whole genome shotgun (WGS) entry which is preliminary data.</text>
</comment>
<dbReference type="OrthoDB" id="301415at2759"/>
<organism evidence="11 12">
    <name type="scientific">Stichopus japonicus</name>
    <name type="common">Sea cucumber</name>
    <dbReference type="NCBI Taxonomy" id="307972"/>
    <lineage>
        <taxon>Eukaryota</taxon>
        <taxon>Metazoa</taxon>
        <taxon>Echinodermata</taxon>
        <taxon>Eleutherozoa</taxon>
        <taxon>Echinozoa</taxon>
        <taxon>Holothuroidea</taxon>
        <taxon>Aspidochirotacea</taxon>
        <taxon>Aspidochirotida</taxon>
        <taxon>Stichopodidae</taxon>
        <taxon>Apostichopus</taxon>
    </lineage>
</organism>
<dbReference type="PRINTS" id="PR01097">
    <property type="entry name" value="TRNSRECEPTRP"/>
</dbReference>
<evidence type="ECO:0000256" key="8">
    <source>
        <dbReference type="SAM" id="MobiDB-lite"/>
    </source>
</evidence>
<keyword evidence="2" id="KW-0813">Transport</keyword>
<reference evidence="11 12" key="1">
    <citation type="journal article" date="2017" name="PLoS Biol.">
        <title>The sea cucumber genome provides insights into morphological evolution and visceral regeneration.</title>
        <authorList>
            <person name="Zhang X."/>
            <person name="Sun L."/>
            <person name="Yuan J."/>
            <person name="Sun Y."/>
            <person name="Gao Y."/>
            <person name="Zhang L."/>
            <person name="Li S."/>
            <person name="Dai H."/>
            <person name="Hamel J.F."/>
            <person name="Liu C."/>
            <person name="Yu Y."/>
            <person name="Liu S."/>
            <person name="Lin W."/>
            <person name="Guo K."/>
            <person name="Jin S."/>
            <person name="Xu P."/>
            <person name="Storey K.B."/>
            <person name="Huan P."/>
            <person name="Zhang T."/>
            <person name="Zhou Y."/>
            <person name="Zhang J."/>
            <person name="Lin C."/>
            <person name="Li X."/>
            <person name="Xing L."/>
            <person name="Huo D."/>
            <person name="Sun M."/>
            <person name="Wang L."/>
            <person name="Mercier A."/>
            <person name="Li F."/>
            <person name="Yang H."/>
            <person name="Xiang J."/>
        </authorList>
    </citation>
    <scope>NUCLEOTIDE SEQUENCE [LARGE SCALE GENOMIC DNA]</scope>
    <source>
        <strain evidence="11">Shaxun</strain>
        <tissue evidence="11">Muscle</tissue>
    </source>
</reference>
<evidence type="ECO:0000256" key="4">
    <source>
        <dbReference type="ARBA" id="ARBA00022989"/>
    </source>
</evidence>
<feature type="domain" description="Ion transport" evidence="10">
    <location>
        <begin position="103"/>
        <end position="341"/>
    </location>
</feature>
<evidence type="ECO:0000259" key="10">
    <source>
        <dbReference type="Pfam" id="PF00520"/>
    </source>
</evidence>
<evidence type="ECO:0000313" key="12">
    <source>
        <dbReference type="Proteomes" id="UP000230750"/>
    </source>
</evidence>
<keyword evidence="12" id="KW-1185">Reference proteome</keyword>
<keyword evidence="11" id="KW-0675">Receptor</keyword>
<feature type="compositionally biased region" description="Polar residues" evidence="8">
    <location>
        <begin position="14"/>
        <end position="24"/>
    </location>
</feature>